<dbReference type="PANTHER" id="PTHR30561:SF7">
    <property type="entry name" value="GUANIDINIUM EFFLUX SYSTEM SUBUNIT GDNC-RELATED"/>
    <property type="match status" value="1"/>
</dbReference>
<comment type="subcellular location">
    <subcellularLocation>
        <location evidence="1 7">Cell membrane</location>
        <topology evidence="1 7">Multi-pass membrane protein</topology>
    </subcellularLocation>
</comment>
<keyword evidence="10" id="KW-1185">Reference proteome</keyword>
<evidence type="ECO:0000256" key="8">
    <source>
        <dbReference type="SAM" id="Phobius"/>
    </source>
</evidence>
<proteinExistence type="inferred from homology"/>
<dbReference type="STRING" id="1221500.ABE65_010920"/>
<dbReference type="InterPro" id="IPR000390">
    <property type="entry name" value="Small_drug/metabolite_transptr"/>
</dbReference>
<dbReference type="RefSeq" id="WP_066394683.1">
    <property type="nucleotide sequence ID" value="NZ_CP015378.1"/>
</dbReference>
<evidence type="ECO:0000256" key="7">
    <source>
        <dbReference type="RuleBase" id="RU003942"/>
    </source>
</evidence>
<dbReference type="GO" id="GO:0005886">
    <property type="term" value="C:plasma membrane"/>
    <property type="evidence" value="ECO:0007669"/>
    <property type="project" value="UniProtKB-SubCell"/>
</dbReference>
<dbReference type="GO" id="GO:0022857">
    <property type="term" value="F:transmembrane transporter activity"/>
    <property type="evidence" value="ECO:0007669"/>
    <property type="project" value="InterPro"/>
</dbReference>
<feature type="transmembrane region" description="Helical" evidence="8">
    <location>
        <begin position="83"/>
        <end position="102"/>
    </location>
</feature>
<dbReference type="InterPro" id="IPR037185">
    <property type="entry name" value="EmrE-like"/>
</dbReference>
<evidence type="ECO:0000313" key="9">
    <source>
        <dbReference type="EMBL" id="ANC77286.1"/>
    </source>
</evidence>
<keyword evidence="5 8" id="KW-1133">Transmembrane helix</keyword>
<dbReference type="Proteomes" id="UP000076623">
    <property type="component" value="Chromosome"/>
</dbReference>
<feature type="transmembrane region" description="Helical" evidence="8">
    <location>
        <begin position="55"/>
        <end position="77"/>
    </location>
</feature>
<dbReference type="KEGG" id="fpn:ABE65_010920"/>
<dbReference type="AlphaFoldDB" id="A0A160IMT1"/>
<gene>
    <name evidence="9" type="ORF">ABE65_010920</name>
</gene>
<evidence type="ECO:0000256" key="3">
    <source>
        <dbReference type="ARBA" id="ARBA00022475"/>
    </source>
</evidence>
<feature type="transmembrane region" description="Helical" evidence="8">
    <location>
        <begin position="28"/>
        <end position="48"/>
    </location>
</feature>
<evidence type="ECO:0000256" key="5">
    <source>
        <dbReference type="ARBA" id="ARBA00022989"/>
    </source>
</evidence>
<reference evidence="9 10" key="1">
    <citation type="submission" date="2016-04" db="EMBL/GenBank/DDBJ databases">
        <title>Complete genome sequence of Fictibacillus phosphorivorans G25-29, a strain toxic to nematodes.</title>
        <authorList>
            <person name="Zheng Z."/>
        </authorList>
    </citation>
    <scope>NUCLEOTIDE SEQUENCE [LARGE SCALE GENOMIC DNA]</scope>
    <source>
        <strain evidence="9 10">G25-29</strain>
    </source>
</reference>
<keyword evidence="6 8" id="KW-0472">Membrane</keyword>
<dbReference type="SUPFAM" id="SSF103481">
    <property type="entry name" value="Multidrug resistance efflux transporter EmrE"/>
    <property type="match status" value="1"/>
</dbReference>
<organism evidence="9 10">
    <name type="scientific">Fictibacillus phosphorivorans</name>
    <dbReference type="NCBI Taxonomy" id="1221500"/>
    <lineage>
        <taxon>Bacteria</taxon>
        <taxon>Bacillati</taxon>
        <taxon>Bacillota</taxon>
        <taxon>Bacilli</taxon>
        <taxon>Bacillales</taxon>
        <taxon>Fictibacillaceae</taxon>
        <taxon>Fictibacillus</taxon>
    </lineage>
</organism>
<keyword evidence="3" id="KW-1003">Cell membrane</keyword>
<keyword evidence="4 7" id="KW-0812">Transmembrane</keyword>
<dbReference type="Gene3D" id="1.10.3730.20">
    <property type="match status" value="1"/>
</dbReference>
<dbReference type="EMBL" id="CP015378">
    <property type="protein sequence ID" value="ANC77286.1"/>
    <property type="molecule type" value="Genomic_DNA"/>
</dbReference>
<accession>A0A160IMT1</accession>
<dbReference type="Pfam" id="PF00893">
    <property type="entry name" value="Multi_Drug_Res"/>
    <property type="match status" value="1"/>
</dbReference>
<dbReference type="InterPro" id="IPR045324">
    <property type="entry name" value="Small_multidrug_res"/>
</dbReference>
<dbReference type="FunFam" id="1.10.3730.20:FF:000001">
    <property type="entry name" value="Quaternary ammonium compound resistance transporter SugE"/>
    <property type="match status" value="1"/>
</dbReference>
<sequence length="113" mass="12331">MNRSWGYVLLGSVFEVCWVIGLKHSNNMLTWTGTMIAIIFSFTLLILATKHLPVGTVYAVFTGLGASGTVLMEMLVFGEPFKMLKIILILVLLAGVMGLKLVTGEPKSEGRVQ</sequence>
<evidence type="ECO:0000256" key="4">
    <source>
        <dbReference type="ARBA" id="ARBA00022692"/>
    </source>
</evidence>
<keyword evidence="2" id="KW-0813">Transport</keyword>
<comment type="similarity">
    <text evidence="7">Belongs to the drug/metabolite transporter (DMT) superfamily. Small multidrug resistance (SMR) (TC 2.A.7.1) family.</text>
</comment>
<evidence type="ECO:0000256" key="2">
    <source>
        <dbReference type="ARBA" id="ARBA00022448"/>
    </source>
</evidence>
<evidence type="ECO:0000256" key="1">
    <source>
        <dbReference type="ARBA" id="ARBA00004651"/>
    </source>
</evidence>
<feature type="transmembrane region" description="Helical" evidence="8">
    <location>
        <begin position="5"/>
        <end position="22"/>
    </location>
</feature>
<evidence type="ECO:0000256" key="6">
    <source>
        <dbReference type="ARBA" id="ARBA00023136"/>
    </source>
</evidence>
<protein>
    <submittedName>
        <fullName evidence="9">Multidrug resistance protein SMR</fullName>
    </submittedName>
</protein>
<dbReference type="PANTHER" id="PTHR30561">
    <property type="entry name" value="SMR FAMILY PROTON-DEPENDENT DRUG EFFLUX TRANSPORTER SUGE"/>
    <property type="match status" value="1"/>
</dbReference>
<evidence type="ECO:0000313" key="10">
    <source>
        <dbReference type="Proteomes" id="UP000076623"/>
    </source>
</evidence>
<name>A0A160IMT1_9BACL</name>